<dbReference type="InParanoid" id="A0A059CSU1"/>
<name>A0A059CSU1_EUCGR</name>
<gene>
    <name evidence="1" type="ORF">EUGRSUZ_C02637</name>
</gene>
<sequence length="86" mass="9713">MHVHGRSLSHPICDNITRANNNWPHFLNSHRPKSDQIFSIVNVARRCIFSVIKPSTQIAPRSRHPTVQDSPCRSKGCYACCTESAK</sequence>
<organism evidence="1">
    <name type="scientific">Eucalyptus grandis</name>
    <name type="common">Flooded gum</name>
    <dbReference type="NCBI Taxonomy" id="71139"/>
    <lineage>
        <taxon>Eukaryota</taxon>
        <taxon>Viridiplantae</taxon>
        <taxon>Streptophyta</taxon>
        <taxon>Embryophyta</taxon>
        <taxon>Tracheophyta</taxon>
        <taxon>Spermatophyta</taxon>
        <taxon>Magnoliopsida</taxon>
        <taxon>eudicotyledons</taxon>
        <taxon>Gunneridae</taxon>
        <taxon>Pentapetalae</taxon>
        <taxon>rosids</taxon>
        <taxon>malvids</taxon>
        <taxon>Myrtales</taxon>
        <taxon>Myrtaceae</taxon>
        <taxon>Myrtoideae</taxon>
        <taxon>Eucalypteae</taxon>
        <taxon>Eucalyptus</taxon>
    </lineage>
</organism>
<dbReference type="EMBL" id="KK198755">
    <property type="protein sequence ID" value="KCW81266.1"/>
    <property type="molecule type" value="Genomic_DNA"/>
</dbReference>
<proteinExistence type="predicted"/>
<dbReference type="AlphaFoldDB" id="A0A059CSU1"/>
<dbReference type="Gramene" id="KCW81266">
    <property type="protein sequence ID" value="KCW81266"/>
    <property type="gene ID" value="EUGRSUZ_C02637"/>
</dbReference>
<reference evidence="1" key="1">
    <citation type="submission" date="2013-07" db="EMBL/GenBank/DDBJ databases">
        <title>The genome of Eucalyptus grandis.</title>
        <authorList>
            <person name="Schmutz J."/>
            <person name="Hayes R."/>
            <person name="Myburg A."/>
            <person name="Tuskan G."/>
            <person name="Grattapaglia D."/>
            <person name="Rokhsar D.S."/>
        </authorList>
    </citation>
    <scope>NUCLEOTIDE SEQUENCE</scope>
    <source>
        <tissue evidence="1">Leaf extractions</tissue>
    </source>
</reference>
<protein>
    <submittedName>
        <fullName evidence="1">Uncharacterized protein</fullName>
    </submittedName>
</protein>
<evidence type="ECO:0000313" key="1">
    <source>
        <dbReference type="EMBL" id="KCW81266.1"/>
    </source>
</evidence>
<accession>A0A059CSU1</accession>